<feature type="transmembrane region" description="Helical" evidence="7">
    <location>
        <begin position="426"/>
        <end position="446"/>
    </location>
</feature>
<feature type="region of interest" description="Disordered" evidence="6">
    <location>
        <begin position="98"/>
        <end position="122"/>
    </location>
</feature>
<keyword evidence="3" id="KW-0378">Hydrolase</keyword>
<organism evidence="9 10">
    <name type="scientific">Catenuloplanes atrovinosus</name>
    <dbReference type="NCBI Taxonomy" id="137266"/>
    <lineage>
        <taxon>Bacteria</taxon>
        <taxon>Bacillati</taxon>
        <taxon>Actinomycetota</taxon>
        <taxon>Actinomycetes</taxon>
        <taxon>Micromonosporales</taxon>
        <taxon>Micromonosporaceae</taxon>
        <taxon>Catenuloplanes</taxon>
    </lineage>
</organism>
<comment type="similarity">
    <text evidence="1 5">Belongs to the peptidase S8 family.</text>
</comment>
<dbReference type="GO" id="GO:0006508">
    <property type="term" value="P:proteolysis"/>
    <property type="evidence" value="ECO:0007669"/>
    <property type="project" value="UniProtKB-KW"/>
</dbReference>
<dbReference type="InterPro" id="IPR000209">
    <property type="entry name" value="Peptidase_S8/S53_dom"/>
</dbReference>
<dbReference type="Pfam" id="PF00082">
    <property type="entry name" value="Peptidase_S8"/>
    <property type="match status" value="1"/>
</dbReference>
<keyword evidence="10" id="KW-1185">Reference proteome</keyword>
<dbReference type="InterPro" id="IPR015500">
    <property type="entry name" value="Peptidase_S8_subtilisin-rel"/>
</dbReference>
<name>A0AAE3YMH5_9ACTN</name>
<evidence type="ECO:0000259" key="8">
    <source>
        <dbReference type="Pfam" id="PF00082"/>
    </source>
</evidence>
<keyword evidence="7" id="KW-0472">Membrane</keyword>
<evidence type="ECO:0000313" key="9">
    <source>
        <dbReference type="EMBL" id="MDR7276484.1"/>
    </source>
</evidence>
<dbReference type="Gene3D" id="3.40.50.200">
    <property type="entry name" value="Peptidase S8/S53 domain"/>
    <property type="match status" value="1"/>
</dbReference>
<dbReference type="RefSeq" id="WP_310368630.1">
    <property type="nucleotide sequence ID" value="NZ_JAVDYB010000001.1"/>
</dbReference>
<comment type="caution">
    <text evidence="5">Lacks conserved residue(s) required for the propagation of feature annotation.</text>
</comment>
<feature type="compositionally biased region" description="Pro residues" evidence="6">
    <location>
        <begin position="106"/>
        <end position="116"/>
    </location>
</feature>
<evidence type="ECO:0000256" key="5">
    <source>
        <dbReference type="PROSITE-ProRule" id="PRU01240"/>
    </source>
</evidence>
<dbReference type="Proteomes" id="UP001183643">
    <property type="component" value="Unassembled WGS sequence"/>
</dbReference>
<evidence type="ECO:0000256" key="6">
    <source>
        <dbReference type="SAM" id="MobiDB-lite"/>
    </source>
</evidence>
<dbReference type="PROSITE" id="PS51892">
    <property type="entry name" value="SUBTILASE"/>
    <property type="match status" value="1"/>
</dbReference>
<evidence type="ECO:0000256" key="1">
    <source>
        <dbReference type="ARBA" id="ARBA00011073"/>
    </source>
</evidence>
<keyword evidence="4" id="KW-0720">Serine protease</keyword>
<dbReference type="GO" id="GO:0004252">
    <property type="term" value="F:serine-type endopeptidase activity"/>
    <property type="evidence" value="ECO:0007669"/>
    <property type="project" value="InterPro"/>
</dbReference>
<dbReference type="InterPro" id="IPR036852">
    <property type="entry name" value="Peptidase_S8/S53_dom_sf"/>
</dbReference>
<protein>
    <recommendedName>
        <fullName evidence="8">Peptidase S8/S53 domain-containing protein</fullName>
    </recommendedName>
</protein>
<evidence type="ECO:0000256" key="7">
    <source>
        <dbReference type="SAM" id="Phobius"/>
    </source>
</evidence>
<proteinExistence type="inferred from homology"/>
<dbReference type="PANTHER" id="PTHR43806">
    <property type="entry name" value="PEPTIDASE S8"/>
    <property type="match status" value="1"/>
</dbReference>
<dbReference type="PANTHER" id="PTHR43806:SF11">
    <property type="entry name" value="CEREVISIN-RELATED"/>
    <property type="match status" value="1"/>
</dbReference>
<gene>
    <name evidence="9" type="ORF">J2S41_003262</name>
</gene>
<evidence type="ECO:0000256" key="3">
    <source>
        <dbReference type="ARBA" id="ARBA00022801"/>
    </source>
</evidence>
<evidence type="ECO:0000313" key="10">
    <source>
        <dbReference type="Proteomes" id="UP001183643"/>
    </source>
</evidence>
<dbReference type="SUPFAM" id="SSF52743">
    <property type="entry name" value="Subtilisin-like"/>
    <property type="match status" value="1"/>
</dbReference>
<evidence type="ECO:0000256" key="2">
    <source>
        <dbReference type="ARBA" id="ARBA00022670"/>
    </source>
</evidence>
<comment type="caution">
    <text evidence="9">The sequence shown here is derived from an EMBL/GenBank/DDBJ whole genome shotgun (WGS) entry which is preliminary data.</text>
</comment>
<accession>A0AAE3YMH5</accession>
<keyword evidence="7" id="KW-1133">Transmembrane helix</keyword>
<reference evidence="9" key="1">
    <citation type="submission" date="2023-07" db="EMBL/GenBank/DDBJ databases">
        <title>Sequencing the genomes of 1000 actinobacteria strains.</title>
        <authorList>
            <person name="Klenk H.-P."/>
        </authorList>
    </citation>
    <scope>NUCLEOTIDE SEQUENCE</scope>
    <source>
        <strain evidence="9">DSM 44707</strain>
    </source>
</reference>
<evidence type="ECO:0000256" key="4">
    <source>
        <dbReference type="ARBA" id="ARBA00022825"/>
    </source>
</evidence>
<feature type="domain" description="Peptidase S8/S53" evidence="8">
    <location>
        <begin position="148"/>
        <end position="391"/>
    </location>
</feature>
<sequence length="452" mass="44618">MAGAVVLPAGPGHAAAPDESRYLKYYEVREPESLSEIAGRLLNDPARADDIYHLNADRVQPNGGRIISTGQELPAGWTLVLPWDAVGDQVRYGVVPGTAPSSAAPSPSPSAPPSGPPAGCSTIAATGGGSTWAYDTLAIDEAWARGTGEGVLVGVIDSGVDAGLAALAGRVAQGADVTTGTGGGDLDCLGSGTGMASIIAARGGDGDGAIDGVAPGATILPVRIVATADEADPAVAATGIQVAVSAGATVIALGSYVDVTDEAVAAAVTDAIDHDVVIVCPAPVDGTATDAGPQRPGLLRVGGSGPDGQPAAPYLPGGVDVIAPGIDVATYGPGGVGPRAGSGTQYAVAFAAGTAALVRAALPDLTAAQVTRRIGSTANPGAQAPRDDATGLGMINPRAAVMVTLPDEALPLHAGSGRDLGPYRTAVLAVILSVVVAAVWLIIWRVRRFMAT</sequence>
<dbReference type="InterPro" id="IPR050131">
    <property type="entry name" value="Peptidase_S8_subtilisin-like"/>
</dbReference>
<dbReference type="EMBL" id="JAVDYB010000001">
    <property type="protein sequence ID" value="MDR7276484.1"/>
    <property type="molecule type" value="Genomic_DNA"/>
</dbReference>
<keyword evidence="7" id="KW-0812">Transmembrane</keyword>
<dbReference type="PRINTS" id="PR00723">
    <property type="entry name" value="SUBTILISIN"/>
</dbReference>
<keyword evidence="2" id="KW-0645">Protease</keyword>
<dbReference type="AlphaFoldDB" id="A0AAE3YMH5"/>